<proteinExistence type="inferred from homology"/>
<dbReference type="InterPro" id="IPR036388">
    <property type="entry name" value="WH-like_DNA-bd_sf"/>
</dbReference>
<dbReference type="PANTHER" id="PTHR30346:SF17">
    <property type="entry name" value="LYSR FAMILY TRANSCRIPTIONAL REGULATOR"/>
    <property type="match status" value="1"/>
</dbReference>
<name>A0ABV1D4U1_9FIRM</name>
<dbReference type="Proteomes" id="UP001454086">
    <property type="component" value="Unassembled WGS sequence"/>
</dbReference>
<comment type="similarity">
    <text evidence="1">Belongs to the LysR transcriptional regulatory family.</text>
</comment>
<evidence type="ECO:0000256" key="4">
    <source>
        <dbReference type="ARBA" id="ARBA00023163"/>
    </source>
</evidence>
<dbReference type="InterPro" id="IPR005119">
    <property type="entry name" value="LysR_subst-bd"/>
</dbReference>
<accession>A0ABV1D4U1</accession>
<dbReference type="RefSeq" id="WP_008717458.1">
    <property type="nucleotide sequence ID" value="NZ_JBBMFM010000018.1"/>
</dbReference>
<protein>
    <submittedName>
        <fullName evidence="6">LysR family transcriptional regulator</fullName>
    </submittedName>
</protein>
<dbReference type="SUPFAM" id="SSF53850">
    <property type="entry name" value="Periplasmic binding protein-like II"/>
    <property type="match status" value="1"/>
</dbReference>
<organism evidence="6 7">
    <name type="scientific">Enterocloster hominis</name>
    <name type="common">ex Hitch et al. 2024</name>
    <dbReference type="NCBI Taxonomy" id="1917870"/>
    <lineage>
        <taxon>Bacteria</taxon>
        <taxon>Bacillati</taxon>
        <taxon>Bacillota</taxon>
        <taxon>Clostridia</taxon>
        <taxon>Lachnospirales</taxon>
        <taxon>Lachnospiraceae</taxon>
        <taxon>Enterocloster</taxon>
    </lineage>
</organism>
<gene>
    <name evidence="6" type="ORF">WMQ36_07140</name>
</gene>
<dbReference type="InterPro" id="IPR036390">
    <property type="entry name" value="WH_DNA-bd_sf"/>
</dbReference>
<dbReference type="EMBL" id="JBBMFM010000018">
    <property type="protein sequence ID" value="MEQ2424743.1"/>
    <property type="molecule type" value="Genomic_DNA"/>
</dbReference>
<evidence type="ECO:0000313" key="6">
    <source>
        <dbReference type="EMBL" id="MEQ2424743.1"/>
    </source>
</evidence>
<feature type="domain" description="HTH lysR-type" evidence="5">
    <location>
        <begin position="1"/>
        <end position="58"/>
    </location>
</feature>
<evidence type="ECO:0000256" key="1">
    <source>
        <dbReference type="ARBA" id="ARBA00009437"/>
    </source>
</evidence>
<dbReference type="CDD" id="cd05466">
    <property type="entry name" value="PBP2_LTTR_substrate"/>
    <property type="match status" value="1"/>
</dbReference>
<evidence type="ECO:0000259" key="5">
    <source>
        <dbReference type="PROSITE" id="PS50931"/>
    </source>
</evidence>
<dbReference type="InterPro" id="IPR000847">
    <property type="entry name" value="LysR_HTH_N"/>
</dbReference>
<keyword evidence="3" id="KW-0238">DNA-binding</keyword>
<dbReference type="PROSITE" id="PS50931">
    <property type="entry name" value="HTH_LYSR"/>
    <property type="match status" value="1"/>
</dbReference>
<evidence type="ECO:0000313" key="7">
    <source>
        <dbReference type="Proteomes" id="UP001454086"/>
    </source>
</evidence>
<keyword evidence="4" id="KW-0804">Transcription</keyword>
<keyword evidence="2" id="KW-0805">Transcription regulation</keyword>
<comment type="caution">
    <text evidence="6">The sequence shown here is derived from an EMBL/GenBank/DDBJ whole genome shotgun (WGS) entry which is preliminary data.</text>
</comment>
<dbReference type="PANTHER" id="PTHR30346">
    <property type="entry name" value="TRANSCRIPTIONAL DUAL REGULATOR HCAR-RELATED"/>
    <property type="match status" value="1"/>
</dbReference>
<dbReference type="Pfam" id="PF00126">
    <property type="entry name" value="HTH_1"/>
    <property type="match status" value="1"/>
</dbReference>
<evidence type="ECO:0000256" key="2">
    <source>
        <dbReference type="ARBA" id="ARBA00023015"/>
    </source>
</evidence>
<sequence>MFNPQLTAFLCAADCGSFNKAADQLYISPTAVMKQINGLEKHLGLALVKRTNQGIELTRAGESIYRDTRYMIAYSEQAIQKARQLMTEEQEVLRVGTSMLNPCKVFMDLWYRTSSRFPQYKLQIVPFEDDHQGILSVIDRIGDSYDFIVGVCDSAKWLDRYSFLALGEYRKMIAVPLKHRLAKKHSLRISDLYGETMMMVKRGDSALNDRLRDDLEQNHPRIRLEDTPQFYDIDVFNQCVENNHLLLNLECWKDIHPSLITLPVEWGYSIPYGLLYSKKPEGCVKAFLEAVKDEGMIG</sequence>
<keyword evidence="7" id="KW-1185">Reference proteome</keyword>
<reference evidence="6 7" key="1">
    <citation type="submission" date="2024-03" db="EMBL/GenBank/DDBJ databases">
        <title>Human intestinal bacterial collection.</title>
        <authorList>
            <person name="Pauvert C."/>
            <person name="Hitch T.C.A."/>
            <person name="Clavel T."/>
        </authorList>
    </citation>
    <scope>NUCLEOTIDE SEQUENCE [LARGE SCALE GENOMIC DNA]</scope>
    <source>
        <strain evidence="6 7">CLA-SR-H021</strain>
    </source>
</reference>
<dbReference type="Gene3D" id="1.10.10.10">
    <property type="entry name" value="Winged helix-like DNA-binding domain superfamily/Winged helix DNA-binding domain"/>
    <property type="match status" value="1"/>
</dbReference>
<dbReference type="Pfam" id="PF03466">
    <property type="entry name" value="LysR_substrate"/>
    <property type="match status" value="1"/>
</dbReference>
<dbReference type="SUPFAM" id="SSF46785">
    <property type="entry name" value="Winged helix' DNA-binding domain"/>
    <property type="match status" value="1"/>
</dbReference>
<evidence type="ECO:0000256" key="3">
    <source>
        <dbReference type="ARBA" id="ARBA00023125"/>
    </source>
</evidence>